<evidence type="ECO:0000313" key="1">
    <source>
        <dbReference type="Proteomes" id="UP000813463"/>
    </source>
</evidence>
<reference evidence="2" key="2">
    <citation type="submission" date="2025-08" db="UniProtKB">
        <authorList>
            <consortium name="RefSeq"/>
        </authorList>
    </citation>
    <scope>IDENTIFICATION</scope>
    <source>
        <tissue evidence="2">Leaf</tissue>
    </source>
</reference>
<dbReference type="Gene3D" id="3.60.10.10">
    <property type="entry name" value="Endonuclease/exonuclease/phosphatase"/>
    <property type="match status" value="1"/>
</dbReference>
<dbReference type="PANTHER" id="PTHR33710">
    <property type="entry name" value="BNAC02G09200D PROTEIN"/>
    <property type="match status" value="1"/>
</dbReference>
<proteinExistence type="predicted"/>
<gene>
    <name evidence="2" type="primary">LOC110792469</name>
</gene>
<dbReference type="RefSeq" id="XP_021852960.2">
    <property type="nucleotide sequence ID" value="XM_021997268.2"/>
</dbReference>
<protein>
    <recommendedName>
        <fullName evidence="3">Endonuclease/exonuclease/phosphatase domain-containing protein</fullName>
    </recommendedName>
</protein>
<accession>A0A9R0K0C2</accession>
<dbReference type="PANTHER" id="PTHR33710:SF81">
    <property type="entry name" value="ENDONUCLEASE_EXONUCLEASE_PHOSPHATASE DOMAIN-CONTAINING PROTEIN"/>
    <property type="match status" value="1"/>
</dbReference>
<dbReference type="KEGG" id="soe:110792469"/>
<dbReference type="InterPro" id="IPR036691">
    <property type="entry name" value="Endo/exonu/phosph_ase_sf"/>
</dbReference>
<dbReference type="Proteomes" id="UP000813463">
    <property type="component" value="Chromosome 6"/>
</dbReference>
<sequence>MGPLYLNLCPGWCFTTNISQHKNGRIIVGWDPDAFEVNIISMSPQLVHCHVTAKPSGNKFYCTFIYGYSNKKGRESLWMDLCSLATMISSAWVIMGDFNAIMAIEDRIGSTSKLWGDIIPGPTNKMVQLECSLEFRVLANNQWEDTFPSAEAAYLPEEELDHCPMILSCYKTVQQKKPFRFYNMWIHSDKFMPLIETNWKKDVHGCHMFRVLQRLKWIKVELKILNKSGFDVVEATDINTHAELLVAQNALHAALGDSQLATEEKEANAAYQQAHQNYLSFLPQTAKLKWLELGDENSRLFHLSIKQRRKQNKINSIHDQEVNWVQSSDGVQNAFTQFYTTLFGVTMENRTAVKTIVIDQGARLNEDHLAILRAPID</sequence>
<organism evidence="1 2">
    <name type="scientific">Spinacia oleracea</name>
    <name type="common">Spinach</name>
    <dbReference type="NCBI Taxonomy" id="3562"/>
    <lineage>
        <taxon>Eukaryota</taxon>
        <taxon>Viridiplantae</taxon>
        <taxon>Streptophyta</taxon>
        <taxon>Embryophyta</taxon>
        <taxon>Tracheophyta</taxon>
        <taxon>Spermatophyta</taxon>
        <taxon>Magnoliopsida</taxon>
        <taxon>eudicotyledons</taxon>
        <taxon>Gunneridae</taxon>
        <taxon>Pentapetalae</taxon>
        <taxon>Caryophyllales</taxon>
        <taxon>Chenopodiaceae</taxon>
        <taxon>Chenopodioideae</taxon>
        <taxon>Anserineae</taxon>
        <taxon>Spinacia</taxon>
    </lineage>
</organism>
<evidence type="ECO:0008006" key="3">
    <source>
        <dbReference type="Google" id="ProtNLM"/>
    </source>
</evidence>
<dbReference type="GeneID" id="110792469"/>
<keyword evidence="1" id="KW-1185">Reference proteome</keyword>
<name>A0A9R0K0C2_SPIOL</name>
<evidence type="ECO:0000313" key="2">
    <source>
        <dbReference type="RefSeq" id="XP_021852960.2"/>
    </source>
</evidence>
<dbReference type="AlphaFoldDB" id="A0A9R0K0C2"/>
<reference evidence="1" key="1">
    <citation type="journal article" date="2021" name="Nat. Commun.">
        <title>Genomic analyses provide insights into spinach domestication and the genetic basis of agronomic traits.</title>
        <authorList>
            <person name="Cai X."/>
            <person name="Sun X."/>
            <person name="Xu C."/>
            <person name="Sun H."/>
            <person name="Wang X."/>
            <person name="Ge C."/>
            <person name="Zhang Z."/>
            <person name="Wang Q."/>
            <person name="Fei Z."/>
            <person name="Jiao C."/>
            <person name="Wang Q."/>
        </authorList>
    </citation>
    <scope>NUCLEOTIDE SEQUENCE [LARGE SCALE GENOMIC DNA]</scope>
    <source>
        <strain evidence="1">cv. Varoflay</strain>
    </source>
</reference>
<dbReference type="SUPFAM" id="SSF56219">
    <property type="entry name" value="DNase I-like"/>
    <property type="match status" value="1"/>
</dbReference>